<name>A0A501WNL0_9RHOB</name>
<feature type="domain" description="AAA+ ATPase" evidence="4">
    <location>
        <begin position="443"/>
        <end position="710"/>
    </location>
</feature>
<keyword evidence="6" id="KW-1185">Reference proteome</keyword>
<proteinExistence type="inferred from homology"/>
<dbReference type="GO" id="GO:0005524">
    <property type="term" value="F:ATP binding"/>
    <property type="evidence" value="ECO:0007669"/>
    <property type="project" value="UniProtKB-KW"/>
</dbReference>
<dbReference type="Pfam" id="PF03135">
    <property type="entry name" value="CagE_TrbE_VirB"/>
    <property type="match status" value="1"/>
</dbReference>
<evidence type="ECO:0000256" key="1">
    <source>
        <dbReference type="ARBA" id="ARBA00006512"/>
    </source>
</evidence>
<reference evidence="5 6" key="1">
    <citation type="submission" date="2019-06" db="EMBL/GenBank/DDBJ databases">
        <title>A novel bacterium of genus Amaricoccus, isolated from marine sediment.</title>
        <authorList>
            <person name="Huang H."/>
            <person name="Mo K."/>
            <person name="Hu Y."/>
        </authorList>
    </citation>
    <scope>NUCLEOTIDE SEQUENCE [LARGE SCALE GENOMIC DNA]</scope>
    <source>
        <strain evidence="5 6">HB172011</strain>
    </source>
</reference>
<dbReference type="InterPro" id="IPR018145">
    <property type="entry name" value="CagE_TrbE_VirB_cntrl_dom"/>
</dbReference>
<dbReference type="PANTHER" id="PTHR30121:SF12">
    <property type="entry name" value="TYPE IV SECRETION SYSTEM PROTEIN CAGE"/>
    <property type="match status" value="1"/>
</dbReference>
<dbReference type="PANTHER" id="PTHR30121">
    <property type="entry name" value="UNCHARACTERIZED PROTEIN YJGR-RELATED"/>
    <property type="match status" value="1"/>
</dbReference>
<keyword evidence="3" id="KW-0067">ATP-binding</keyword>
<dbReference type="EMBL" id="VFRP01000032">
    <property type="protein sequence ID" value="TPE47316.1"/>
    <property type="molecule type" value="Genomic_DNA"/>
</dbReference>
<dbReference type="OrthoDB" id="9816422at2"/>
<comment type="similarity">
    <text evidence="1">Belongs to the TrbE/VirB4 family.</text>
</comment>
<evidence type="ECO:0000313" key="5">
    <source>
        <dbReference type="EMBL" id="TPE47316.1"/>
    </source>
</evidence>
<dbReference type="Proteomes" id="UP000319255">
    <property type="component" value="Unassembled WGS sequence"/>
</dbReference>
<evidence type="ECO:0000313" key="6">
    <source>
        <dbReference type="Proteomes" id="UP000319255"/>
    </source>
</evidence>
<dbReference type="InterPro" id="IPR019476">
    <property type="entry name" value="T4SS_TraD_DNA-bd"/>
</dbReference>
<dbReference type="SUPFAM" id="SSF52540">
    <property type="entry name" value="P-loop containing nucleoside triphosphate hydrolases"/>
    <property type="match status" value="1"/>
</dbReference>
<dbReference type="AlphaFoldDB" id="A0A501WNL0"/>
<dbReference type="InterPro" id="IPR051162">
    <property type="entry name" value="T4SS_component"/>
</dbReference>
<dbReference type="RefSeq" id="WP_140455952.1">
    <property type="nucleotide sequence ID" value="NZ_VFRP01000032.1"/>
</dbReference>
<protein>
    <submittedName>
        <fullName evidence="5">DUF87 domain-containing protein</fullName>
    </submittedName>
</protein>
<organism evidence="5 6">
    <name type="scientific">Amaricoccus solimangrovi</name>
    <dbReference type="NCBI Taxonomy" id="2589815"/>
    <lineage>
        <taxon>Bacteria</taxon>
        <taxon>Pseudomonadati</taxon>
        <taxon>Pseudomonadota</taxon>
        <taxon>Alphaproteobacteria</taxon>
        <taxon>Rhodobacterales</taxon>
        <taxon>Paracoccaceae</taxon>
        <taxon>Amaricoccus</taxon>
    </lineage>
</organism>
<dbReference type="InterPro" id="IPR027417">
    <property type="entry name" value="P-loop_NTPase"/>
</dbReference>
<sequence length="788" mass="84828">MPDAVRSLGRRRLEPRDIGEDVSLAAHLPYVTALRDDVLMLRDGELMASFAVAGLGAATAESALVEDVAEAVQSVIAQASLDLGFTLHRVSSRAAPQPRALLWVDGFSHAVESRWQAALGAKELRERRSFVTVTLRPAKLTGVAARLFGMGAGPAAERDRIARRIERLDEVVAFLMETLAVTRPERLTLSGGHWLELLGALVTGRAEPMPAARGFRPLADLVASTSVRFEGDQFVVPGASTDDLRFGAVFSLKAYPAATSPGIFDGFDLDCDGVVTHSFTPIEQVEALARIRRTVRQMGAADDAAASLRAQLIDAADDLASGRIAFGLHHATVVLFARSPAELDAAASQARAAGSRAGCVMVREEIGARAGYFAQHPGNAGFRARAAMISSKNFAHLAALHANPRGLGASETPWGQPITTLPTAAGGAFRFSFHLRGRPGERSVGHTLVLGRTGSGKTLGTAFLIAQARRTGARIIVFDKDRGLETPLRAMGGSYSAVRLGEATGFNPFAAETDERGQAWLTDWLSALLSREGPLSATQAQALAQAVRVNAETDPALRGLRAFRRQFRAVDDEGALFERMGEWDAEGAFGWLFAGDGVDTLGFDATVTGFDLSEIFDTPAVRTAWLSYVFRRIERLVEDGRPTLLVLDEAWKLLDDAYFERRLKDWMLTMRKKNVAVVLLTQRVAHIRESRAGGSILESAATTILYPNARNTAEELAPLGLTDRELGFACASALESRLALIRSGDMSVIADMDLGALGPLAKVLGGGPGGDWLLEGWRDRPDFWKELI</sequence>
<comment type="caution">
    <text evidence="5">The sequence shown here is derived from an EMBL/GenBank/DDBJ whole genome shotgun (WGS) entry which is preliminary data.</text>
</comment>
<dbReference type="Gene3D" id="3.40.50.300">
    <property type="entry name" value="P-loop containing nucleotide triphosphate hydrolases"/>
    <property type="match status" value="1"/>
</dbReference>
<gene>
    <name evidence="5" type="ORF">FJM51_20260</name>
</gene>
<dbReference type="InterPro" id="IPR003593">
    <property type="entry name" value="AAA+_ATPase"/>
</dbReference>
<keyword evidence="2" id="KW-0547">Nucleotide-binding</keyword>
<evidence type="ECO:0000256" key="3">
    <source>
        <dbReference type="ARBA" id="ARBA00022840"/>
    </source>
</evidence>
<dbReference type="SMART" id="SM00382">
    <property type="entry name" value="AAA"/>
    <property type="match status" value="1"/>
</dbReference>
<evidence type="ECO:0000259" key="4">
    <source>
        <dbReference type="SMART" id="SM00382"/>
    </source>
</evidence>
<evidence type="ECO:0000256" key="2">
    <source>
        <dbReference type="ARBA" id="ARBA00022741"/>
    </source>
</evidence>
<dbReference type="Pfam" id="PF10412">
    <property type="entry name" value="TrwB_AAD_bind"/>
    <property type="match status" value="1"/>
</dbReference>
<accession>A0A501WNL0</accession>